<keyword evidence="4" id="KW-1185">Reference proteome</keyword>
<dbReference type="InterPro" id="IPR011642">
    <property type="entry name" value="Gate_dom"/>
</dbReference>
<feature type="transmembrane region" description="Helical" evidence="1">
    <location>
        <begin position="63"/>
        <end position="84"/>
    </location>
</feature>
<evidence type="ECO:0000313" key="4">
    <source>
        <dbReference type="Proteomes" id="UP000664545"/>
    </source>
</evidence>
<organism evidence="3 4">
    <name type="scientific">Clostridium aminobutyricum</name>
    <dbReference type="NCBI Taxonomy" id="33953"/>
    <lineage>
        <taxon>Bacteria</taxon>
        <taxon>Bacillati</taxon>
        <taxon>Bacillota</taxon>
        <taxon>Clostridia</taxon>
        <taxon>Eubacteriales</taxon>
        <taxon>Clostridiaceae</taxon>
        <taxon>Clostridium</taxon>
    </lineage>
</organism>
<feature type="domain" description="Nucleoside transporter/FeoB GTPase Gate" evidence="2">
    <location>
        <begin position="21"/>
        <end position="112"/>
    </location>
</feature>
<proteinExistence type="predicted"/>
<feature type="transmembrane region" description="Helical" evidence="1">
    <location>
        <begin position="96"/>
        <end position="116"/>
    </location>
</feature>
<dbReference type="AlphaFoldDB" id="A0A939DAJ1"/>
<comment type="caution">
    <text evidence="3">The sequence shown here is derived from an EMBL/GenBank/DDBJ whole genome shotgun (WGS) entry which is preliminary data.</text>
</comment>
<keyword evidence="1" id="KW-0472">Membrane</keyword>
<reference evidence="3" key="1">
    <citation type="submission" date="2021-02" db="EMBL/GenBank/DDBJ databases">
        <title>Abyssanaerobacter marinus gen.nov., sp., nov, anaerobic bacterium isolated from the Onnuri vent field of Indian Ocean and suggestion of Mogibacteriaceae fam. nov., and proposal of reclassification of ambiguous this family's genus member.</title>
        <authorList>
            <person name="Kim Y.J."/>
            <person name="Yang J.-A."/>
        </authorList>
    </citation>
    <scope>NUCLEOTIDE SEQUENCE</scope>
    <source>
        <strain evidence="3">DSM 2634</strain>
    </source>
</reference>
<keyword evidence="1" id="KW-1133">Transmembrane helix</keyword>
<dbReference type="EMBL" id="JAFJZZ010000009">
    <property type="protein sequence ID" value="MBN7774414.1"/>
    <property type="molecule type" value="Genomic_DNA"/>
</dbReference>
<dbReference type="RefSeq" id="WP_206583256.1">
    <property type="nucleotide sequence ID" value="NZ_JAFJZZ010000009.1"/>
</dbReference>
<evidence type="ECO:0000256" key="1">
    <source>
        <dbReference type="SAM" id="Phobius"/>
    </source>
</evidence>
<sequence length="160" mass="17598">MSVGWDIIVLEILKGGLMTMVNLLKVLIPLMIIIELLMVYQIMEKVAVKLAPLSKMMGMKKETIFPLLVGVIMGVTYGAGTLIEMNKKTPISKKDLMLMGVFIYLCHGIIETGLLFGVAGASIIVVTFVRLLIAFAVTVILSKTPYFRKMDTEDLTGNEA</sequence>
<gene>
    <name evidence="3" type="ORF">JYB65_13690</name>
</gene>
<dbReference type="Pfam" id="PF07670">
    <property type="entry name" value="Gate"/>
    <property type="match status" value="1"/>
</dbReference>
<evidence type="ECO:0000313" key="3">
    <source>
        <dbReference type="EMBL" id="MBN7774414.1"/>
    </source>
</evidence>
<name>A0A939DAJ1_CLOAM</name>
<accession>A0A939DAJ1</accession>
<keyword evidence="1" id="KW-0812">Transmembrane</keyword>
<evidence type="ECO:0000259" key="2">
    <source>
        <dbReference type="Pfam" id="PF07670"/>
    </source>
</evidence>
<feature type="transmembrane region" description="Helical" evidence="1">
    <location>
        <begin position="23"/>
        <end position="43"/>
    </location>
</feature>
<protein>
    <submittedName>
        <fullName evidence="3">Nucleoside recognition protein</fullName>
    </submittedName>
</protein>
<feature type="transmembrane region" description="Helical" evidence="1">
    <location>
        <begin position="122"/>
        <end position="141"/>
    </location>
</feature>
<dbReference type="Proteomes" id="UP000664545">
    <property type="component" value="Unassembled WGS sequence"/>
</dbReference>